<dbReference type="InterPro" id="IPR009075">
    <property type="entry name" value="AcylCo_DH/oxidase_C"/>
</dbReference>
<dbReference type="PANTHER" id="PTHR43884:SF12">
    <property type="entry name" value="ISOVALERYL-COA DEHYDROGENASE, MITOCHONDRIAL-RELATED"/>
    <property type="match status" value="1"/>
</dbReference>
<evidence type="ECO:0000256" key="2">
    <source>
        <dbReference type="ARBA" id="ARBA00009347"/>
    </source>
</evidence>
<dbReference type="Gene3D" id="2.40.110.10">
    <property type="entry name" value="Butyryl-CoA Dehydrogenase, subunit A, domain 2"/>
    <property type="match status" value="1"/>
</dbReference>
<dbReference type="Pfam" id="PF00441">
    <property type="entry name" value="Acyl-CoA_dh_1"/>
    <property type="match status" value="1"/>
</dbReference>
<name>A0ABT1WZG7_9PROT</name>
<dbReference type="Pfam" id="PF02771">
    <property type="entry name" value="Acyl-CoA_dh_N"/>
    <property type="match status" value="1"/>
</dbReference>
<dbReference type="EMBL" id="JANJOU010000002">
    <property type="protein sequence ID" value="MCR0981247.1"/>
    <property type="molecule type" value="Genomic_DNA"/>
</dbReference>
<dbReference type="SUPFAM" id="SSF47203">
    <property type="entry name" value="Acyl-CoA dehydrogenase C-terminal domain-like"/>
    <property type="match status" value="1"/>
</dbReference>
<dbReference type="PIRSF" id="PIRSF016578">
    <property type="entry name" value="HsaA"/>
    <property type="match status" value="1"/>
</dbReference>
<dbReference type="Gene3D" id="1.20.140.10">
    <property type="entry name" value="Butyryl-CoA Dehydrogenase, subunit A, domain 3"/>
    <property type="match status" value="1"/>
</dbReference>
<feature type="domain" description="Acyl-CoA dehydrogenase/oxidase C-terminal" evidence="7">
    <location>
        <begin position="252"/>
        <end position="362"/>
    </location>
</feature>
<evidence type="ECO:0000313" key="10">
    <source>
        <dbReference type="Proteomes" id="UP001524642"/>
    </source>
</evidence>
<dbReference type="PANTHER" id="PTHR43884">
    <property type="entry name" value="ACYL-COA DEHYDROGENASE"/>
    <property type="match status" value="1"/>
</dbReference>
<gene>
    <name evidence="9" type="ORF">NRP21_04190</name>
</gene>
<evidence type="ECO:0000256" key="4">
    <source>
        <dbReference type="ARBA" id="ARBA00022827"/>
    </source>
</evidence>
<dbReference type="InterPro" id="IPR037069">
    <property type="entry name" value="AcylCoA_DH/ox_N_sf"/>
</dbReference>
<reference evidence="9 10" key="1">
    <citation type="submission" date="2022-06" db="EMBL/GenBank/DDBJ databases">
        <title>Roseomonas CN29.</title>
        <authorList>
            <person name="Cheng Y."/>
            <person name="He X."/>
        </authorList>
    </citation>
    <scope>NUCLEOTIDE SEQUENCE [LARGE SCALE GENOMIC DNA]</scope>
    <source>
        <strain evidence="9 10">CN29</strain>
    </source>
</reference>
<keyword evidence="6" id="KW-0812">Transmembrane</keyword>
<keyword evidence="3" id="KW-0285">Flavoprotein</keyword>
<dbReference type="SUPFAM" id="SSF56645">
    <property type="entry name" value="Acyl-CoA dehydrogenase NM domain-like"/>
    <property type="match status" value="1"/>
</dbReference>
<sequence>MSATITPAPASESLPRTAETPAARARELLPLLSAQASGHDEADSFVGENYDLLKGAGLVEAGVPRGLGGGGAGIRELAEMLRILAHGCSSTALAFSMHTHQVAVPAWRWEHQGAKPVEQLLRRVAAERIILLSSGGADWIAGSGEARRVEGGYRIYGTKTFSSGSPAGDLLMTGAVLREEEGDSVIHFAAPMKAPEVRVLDTWRALGMRGTGSNDVLIDGLFVADAQVSFKRRAGEWHPVFQIIATIAFPLIYAVYLGVAERARDMAIAAAKARRPGEDALLLAGRMENSLRAARLAHDWMLRAAERNAPGEESVNDVMTGRALLAEAAIRTVELAMELAGGAAFQRKAGIERLFRDVQGARFHPLQPLPQARYAGAMALGLPVARIF</sequence>
<protein>
    <submittedName>
        <fullName evidence="9">Acyl-CoA dehydrogenase family protein</fullName>
    </submittedName>
</protein>
<dbReference type="InterPro" id="IPR036250">
    <property type="entry name" value="AcylCo_DH-like_C"/>
</dbReference>
<evidence type="ECO:0000259" key="7">
    <source>
        <dbReference type="Pfam" id="PF00441"/>
    </source>
</evidence>
<evidence type="ECO:0000313" key="9">
    <source>
        <dbReference type="EMBL" id="MCR0981247.1"/>
    </source>
</evidence>
<dbReference type="InterPro" id="IPR009100">
    <property type="entry name" value="AcylCoA_DH/oxidase_NM_dom_sf"/>
</dbReference>
<comment type="cofactor">
    <cofactor evidence="1">
        <name>FAD</name>
        <dbReference type="ChEBI" id="CHEBI:57692"/>
    </cofactor>
</comment>
<keyword evidence="6" id="KW-0472">Membrane</keyword>
<dbReference type="InterPro" id="IPR046373">
    <property type="entry name" value="Acyl-CoA_Oxase/DH_mid-dom_sf"/>
</dbReference>
<evidence type="ECO:0000256" key="5">
    <source>
        <dbReference type="SAM" id="MobiDB-lite"/>
    </source>
</evidence>
<feature type="transmembrane region" description="Helical" evidence="6">
    <location>
        <begin position="240"/>
        <end position="259"/>
    </location>
</feature>
<dbReference type="Gene3D" id="1.10.540.10">
    <property type="entry name" value="Acyl-CoA dehydrogenase/oxidase, N-terminal domain"/>
    <property type="match status" value="1"/>
</dbReference>
<proteinExistence type="inferred from homology"/>
<dbReference type="Proteomes" id="UP001524642">
    <property type="component" value="Unassembled WGS sequence"/>
</dbReference>
<keyword evidence="4" id="KW-0274">FAD</keyword>
<accession>A0ABT1WZG7</accession>
<keyword evidence="6" id="KW-1133">Transmembrane helix</keyword>
<comment type="similarity">
    <text evidence="2">Belongs to the acyl-CoA dehydrogenase family.</text>
</comment>
<evidence type="ECO:0000256" key="3">
    <source>
        <dbReference type="ARBA" id="ARBA00022630"/>
    </source>
</evidence>
<comment type="caution">
    <text evidence="9">The sequence shown here is derived from an EMBL/GenBank/DDBJ whole genome shotgun (WGS) entry which is preliminary data.</text>
</comment>
<dbReference type="RefSeq" id="WP_257714924.1">
    <property type="nucleotide sequence ID" value="NZ_JANJOU010000002.1"/>
</dbReference>
<keyword evidence="10" id="KW-1185">Reference proteome</keyword>
<organism evidence="9 10">
    <name type="scientific">Roseomonas populi</name>
    <dbReference type="NCBI Taxonomy" id="3121582"/>
    <lineage>
        <taxon>Bacteria</taxon>
        <taxon>Pseudomonadati</taxon>
        <taxon>Pseudomonadota</taxon>
        <taxon>Alphaproteobacteria</taxon>
        <taxon>Acetobacterales</taxon>
        <taxon>Roseomonadaceae</taxon>
        <taxon>Roseomonas</taxon>
    </lineage>
</organism>
<dbReference type="InterPro" id="IPR013786">
    <property type="entry name" value="AcylCoA_DH/ox_N"/>
</dbReference>
<evidence type="ECO:0000256" key="1">
    <source>
        <dbReference type="ARBA" id="ARBA00001974"/>
    </source>
</evidence>
<feature type="region of interest" description="Disordered" evidence="5">
    <location>
        <begin position="1"/>
        <end position="20"/>
    </location>
</feature>
<evidence type="ECO:0000256" key="6">
    <source>
        <dbReference type="SAM" id="Phobius"/>
    </source>
</evidence>
<evidence type="ECO:0000259" key="8">
    <source>
        <dbReference type="Pfam" id="PF02771"/>
    </source>
</evidence>
<feature type="domain" description="Acyl-CoA dehydrogenase/oxidase N-terminal" evidence="8">
    <location>
        <begin position="35"/>
        <end position="107"/>
    </location>
</feature>